<dbReference type="SUPFAM" id="SSF53098">
    <property type="entry name" value="Ribonuclease H-like"/>
    <property type="match status" value="1"/>
</dbReference>
<dbReference type="InterPro" id="IPR001584">
    <property type="entry name" value="Integrase_cat-core"/>
</dbReference>
<dbReference type="Gene3D" id="3.30.420.10">
    <property type="entry name" value="Ribonuclease H-like superfamily/Ribonuclease H"/>
    <property type="match status" value="1"/>
</dbReference>
<dbReference type="InterPro" id="IPR050951">
    <property type="entry name" value="Retrovirus_Pol_polyprotein"/>
</dbReference>
<dbReference type="PANTHER" id="PTHR37984">
    <property type="entry name" value="PROTEIN CBG26694"/>
    <property type="match status" value="1"/>
</dbReference>
<keyword evidence="4" id="KW-1185">Reference proteome</keyword>
<dbReference type="PROSITE" id="PS50994">
    <property type="entry name" value="INTEGRASE"/>
    <property type="match status" value="1"/>
</dbReference>
<reference evidence="3" key="1">
    <citation type="submission" date="2021-03" db="EMBL/GenBank/DDBJ databases">
        <title>Draft genome sequence of rust myrtle Austropuccinia psidii MF-1, a brazilian biotype.</title>
        <authorList>
            <person name="Quecine M.C."/>
            <person name="Pachon D.M.R."/>
            <person name="Bonatelli M.L."/>
            <person name="Correr F.H."/>
            <person name="Franceschini L.M."/>
            <person name="Leite T.F."/>
            <person name="Margarido G.R.A."/>
            <person name="Almeida C.A."/>
            <person name="Ferrarezi J.A."/>
            <person name="Labate C.A."/>
        </authorList>
    </citation>
    <scope>NUCLEOTIDE SEQUENCE</scope>
    <source>
        <strain evidence="3">MF-1</strain>
    </source>
</reference>
<dbReference type="EMBL" id="AVOT02036423">
    <property type="protein sequence ID" value="MBW0530910.1"/>
    <property type="molecule type" value="Genomic_DNA"/>
</dbReference>
<evidence type="ECO:0000313" key="3">
    <source>
        <dbReference type="EMBL" id="MBW0530910.1"/>
    </source>
</evidence>
<dbReference type="AlphaFoldDB" id="A0A9Q3EWV2"/>
<dbReference type="GO" id="GO:0005634">
    <property type="term" value="C:nucleus"/>
    <property type="evidence" value="ECO:0007669"/>
    <property type="project" value="UniProtKB-ARBA"/>
</dbReference>
<dbReference type="InterPro" id="IPR036397">
    <property type="entry name" value="RNaseH_sf"/>
</dbReference>
<dbReference type="GO" id="GO:0015074">
    <property type="term" value="P:DNA integration"/>
    <property type="evidence" value="ECO:0007669"/>
    <property type="project" value="InterPro"/>
</dbReference>
<dbReference type="PANTHER" id="PTHR37984:SF15">
    <property type="entry name" value="INTEGRASE CATALYTIC DOMAIN-CONTAINING PROTEIN"/>
    <property type="match status" value="1"/>
</dbReference>
<keyword evidence="1" id="KW-0694">RNA-binding</keyword>
<dbReference type="InterPro" id="IPR012337">
    <property type="entry name" value="RNaseH-like_sf"/>
</dbReference>
<evidence type="ECO:0000313" key="4">
    <source>
        <dbReference type="Proteomes" id="UP000765509"/>
    </source>
</evidence>
<evidence type="ECO:0000256" key="1">
    <source>
        <dbReference type="ARBA" id="ARBA00022884"/>
    </source>
</evidence>
<dbReference type="Proteomes" id="UP000765509">
    <property type="component" value="Unassembled WGS sequence"/>
</dbReference>
<dbReference type="OrthoDB" id="2273864at2759"/>
<protein>
    <recommendedName>
        <fullName evidence="2">Integrase catalytic domain-containing protein</fullName>
    </recommendedName>
</protein>
<proteinExistence type="predicted"/>
<name>A0A9Q3EWV2_9BASI</name>
<feature type="domain" description="Integrase catalytic" evidence="2">
    <location>
        <begin position="1"/>
        <end position="161"/>
    </location>
</feature>
<evidence type="ECO:0000259" key="2">
    <source>
        <dbReference type="PROSITE" id="PS50994"/>
    </source>
</evidence>
<dbReference type="GO" id="GO:0003723">
    <property type="term" value="F:RNA binding"/>
    <property type="evidence" value="ECO:0007669"/>
    <property type="project" value="UniProtKB-KW"/>
</dbReference>
<comment type="caution">
    <text evidence="3">The sequence shown here is derived from an EMBL/GenBank/DDBJ whole genome shotgun (WGS) entry which is preliminary data.</text>
</comment>
<organism evidence="3 4">
    <name type="scientific">Austropuccinia psidii MF-1</name>
    <dbReference type="NCBI Taxonomy" id="1389203"/>
    <lineage>
        <taxon>Eukaryota</taxon>
        <taxon>Fungi</taxon>
        <taxon>Dikarya</taxon>
        <taxon>Basidiomycota</taxon>
        <taxon>Pucciniomycotina</taxon>
        <taxon>Pucciniomycetes</taxon>
        <taxon>Pucciniales</taxon>
        <taxon>Sphaerophragmiaceae</taxon>
        <taxon>Austropuccinia</taxon>
    </lineage>
</organism>
<sequence length="197" mass="22956">MDWVTDLPPGGDRSYDSCLVIFYRFSKTPMFFSCHKDDTAMNTALLILNRVLSWTVIFTNIISDRDPKFTSALWKNLHQLFGTKLYFSTAYHSKTDGLAGRMIQTLEGMVRRFCAYGLDFKDFYWFSHYWCTFLTAFKFEYKTSIHSSTNKTPAILKKGWNPGLPQDSLKDLVEILSQGLFKVKRAWDSLMESSKIW</sequence>
<accession>A0A9Q3EWV2</accession>
<gene>
    <name evidence="3" type="ORF">O181_070625</name>
</gene>